<dbReference type="PANTHER" id="PTHR43712:SF2">
    <property type="entry name" value="O-METHYLTRANSFERASE CICE"/>
    <property type="match status" value="1"/>
</dbReference>
<evidence type="ECO:0000256" key="2">
    <source>
        <dbReference type="ARBA" id="ARBA00022679"/>
    </source>
</evidence>
<dbReference type="EMBL" id="JACHJD010000037">
    <property type="protein sequence ID" value="MBB5109754.1"/>
    <property type="molecule type" value="Genomic_DNA"/>
</dbReference>
<keyword evidence="3" id="KW-0949">S-adenosyl-L-methionine</keyword>
<organism evidence="7 8">
    <name type="scientific">Streptomyces spectabilis</name>
    <dbReference type="NCBI Taxonomy" id="68270"/>
    <lineage>
        <taxon>Bacteria</taxon>
        <taxon>Bacillati</taxon>
        <taxon>Actinomycetota</taxon>
        <taxon>Actinomycetes</taxon>
        <taxon>Kitasatosporales</taxon>
        <taxon>Streptomycetaceae</taxon>
        <taxon>Streptomyces</taxon>
    </lineage>
</organism>
<evidence type="ECO:0000313" key="7">
    <source>
        <dbReference type="EMBL" id="MBB5109754.1"/>
    </source>
</evidence>
<dbReference type="InterPro" id="IPR036388">
    <property type="entry name" value="WH-like_DNA-bd_sf"/>
</dbReference>
<evidence type="ECO:0000259" key="5">
    <source>
        <dbReference type="Pfam" id="PF00891"/>
    </source>
</evidence>
<dbReference type="Pfam" id="PF00891">
    <property type="entry name" value="Methyltransf_2"/>
    <property type="match status" value="1"/>
</dbReference>
<dbReference type="AlphaFoldDB" id="A0A7W8F016"/>
<evidence type="ECO:0000256" key="1">
    <source>
        <dbReference type="ARBA" id="ARBA00022603"/>
    </source>
</evidence>
<dbReference type="PROSITE" id="PS51683">
    <property type="entry name" value="SAM_OMT_II"/>
    <property type="match status" value="1"/>
</dbReference>
<gene>
    <name evidence="7" type="ORF">FHS40_008884</name>
</gene>
<keyword evidence="1 7" id="KW-0489">Methyltransferase</keyword>
<dbReference type="InterPro" id="IPR029063">
    <property type="entry name" value="SAM-dependent_MTases_sf"/>
</dbReference>
<dbReference type="GO" id="GO:0008171">
    <property type="term" value="F:O-methyltransferase activity"/>
    <property type="evidence" value="ECO:0007669"/>
    <property type="project" value="InterPro"/>
</dbReference>
<name>A0A7W8F016_STRST</name>
<keyword evidence="8" id="KW-1185">Reference proteome</keyword>
<dbReference type="Gene3D" id="3.40.50.150">
    <property type="entry name" value="Vaccinia Virus protein VP39"/>
    <property type="match status" value="1"/>
</dbReference>
<feature type="domain" description="O-methyltransferase C-terminal" evidence="5">
    <location>
        <begin position="92"/>
        <end position="301"/>
    </location>
</feature>
<feature type="active site" description="Proton acceptor" evidence="4">
    <location>
        <position position="229"/>
    </location>
</feature>
<dbReference type="InterPro" id="IPR016461">
    <property type="entry name" value="COMT-like"/>
</dbReference>
<sequence>MSKTLAAAVELELFTRLAEHQEATLEEATASLRIEPRPAILLLTACTALGLLEKRESRYRNSALAEKFLVAGEPYYLGGLFRLLDERHYLPWHRLTKALRTNRPLTWNPDTQDSMFSADDPVMLAHFWEALHALSSDTARILSSVYDFGCHQQVLDVGGGSGAFLIELCRRHAHLSGTLYDLPHVCDIAQRKITESGMEREISVRSGDFMCDVALPGGHDAILLSMILHDWDEPTNRMLLQKCRESLPPGGTLLICELIVNAERTGPQDAALMGMNMLAETTGGQNYAEDEYMSWLRETGFTRTEIRRFAAPGANGVIIARSG</sequence>
<dbReference type="InterPro" id="IPR012967">
    <property type="entry name" value="COMT_dimerisation"/>
</dbReference>
<dbReference type="GO" id="GO:0032259">
    <property type="term" value="P:methylation"/>
    <property type="evidence" value="ECO:0007669"/>
    <property type="project" value="UniProtKB-KW"/>
</dbReference>
<dbReference type="InterPro" id="IPR036390">
    <property type="entry name" value="WH_DNA-bd_sf"/>
</dbReference>
<dbReference type="Proteomes" id="UP000549009">
    <property type="component" value="Unassembled WGS sequence"/>
</dbReference>
<dbReference type="PIRSF" id="PIRSF005739">
    <property type="entry name" value="O-mtase"/>
    <property type="match status" value="1"/>
</dbReference>
<keyword evidence="2" id="KW-0808">Transferase</keyword>
<protein>
    <submittedName>
        <fullName evidence="7">2-polyprenyl-3-methyl-5-hydroxy-6-metoxy-1, 4-benzoquinol methylase</fullName>
    </submittedName>
</protein>
<reference evidence="7 8" key="1">
    <citation type="submission" date="2020-08" db="EMBL/GenBank/DDBJ databases">
        <title>Genomic Encyclopedia of Type Strains, Phase III (KMG-III): the genomes of soil and plant-associated and newly described type strains.</title>
        <authorList>
            <person name="Whitman W."/>
        </authorList>
    </citation>
    <scope>NUCLEOTIDE SEQUENCE [LARGE SCALE GENOMIC DNA]</scope>
    <source>
        <strain evidence="7 8">CECT 3146</strain>
    </source>
</reference>
<dbReference type="CDD" id="cd02440">
    <property type="entry name" value="AdoMet_MTases"/>
    <property type="match status" value="1"/>
</dbReference>
<dbReference type="Pfam" id="PF08100">
    <property type="entry name" value="Dimerisation"/>
    <property type="match status" value="1"/>
</dbReference>
<evidence type="ECO:0000256" key="3">
    <source>
        <dbReference type="ARBA" id="ARBA00022691"/>
    </source>
</evidence>
<comment type="caution">
    <text evidence="7">The sequence shown here is derived from an EMBL/GenBank/DDBJ whole genome shotgun (WGS) entry which is preliminary data.</text>
</comment>
<dbReference type="GO" id="GO:0046983">
    <property type="term" value="F:protein dimerization activity"/>
    <property type="evidence" value="ECO:0007669"/>
    <property type="project" value="InterPro"/>
</dbReference>
<dbReference type="Gene3D" id="1.10.10.10">
    <property type="entry name" value="Winged helix-like DNA-binding domain superfamily/Winged helix DNA-binding domain"/>
    <property type="match status" value="1"/>
</dbReference>
<evidence type="ECO:0000256" key="4">
    <source>
        <dbReference type="PIRSR" id="PIRSR005739-1"/>
    </source>
</evidence>
<evidence type="ECO:0000313" key="8">
    <source>
        <dbReference type="Proteomes" id="UP000549009"/>
    </source>
</evidence>
<dbReference type="InterPro" id="IPR001077">
    <property type="entry name" value="COMT_C"/>
</dbReference>
<dbReference type="PANTHER" id="PTHR43712">
    <property type="entry name" value="PUTATIVE (AFU_ORTHOLOGUE AFUA_4G14580)-RELATED"/>
    <property type="match status" value="1"/>
</dbReference>
<feature type="domain" description="O-methyltransferase dimerisation" evidence="6">
    <location>
        <begin position="1"/>
        <end position="70"/>
    </location>
</feature>
<evidence type="ECO:0000259" key="6">
    <source>
        <dbReference type="Pfam" id="PF08100"/>
    </source>
</evidence>
<dbReference type="SUPFAM" id="SSF46785">
    <property type="entry name" value="Winged helix' DNA-binding domain"/>
    <property type="match status" value="1"/>
</dbReference>
<dbReference type="SUPFAM" id="SSF53335">
    <property type="entry name" value="S-adenosyl-L-methionine-dependent methyltransferases"/>
    <property type="match status" value="1"/>
</dbReference>
<proteinExistence type="predicted"/>
<accession>A0A7W8F016</accession>